<dbReference type="CDD" id="cd18315">
    <property type="entry name" value="BTB_POZ_BAB-like"/>
    <property type="match status" value="1"/>
</dbReference>
<feature type="compositionally biased region" description="Basic and acidic residues" evidence="7">
    <location>
        <begin position="249"/>
        <end position="260"/>
    </location>
</feature>
<keyword evidence="4" id="KW-0804">Transcription</keyword>
<protein>
    <recommendedName>
        <fullName evidence="8">BTB domain-containing protein</fullName>
    </recommendedName>
</protein>
<sequence length="429" mass="48252">MQNDELYVKLVKYKNGPIMLEEILADPTSREATKIMDYIKRNLSLMFWDVDKKIDVRFWTFSPSHACYVLDGNGKWQKVWRFMVTRGSAADMQHVTGSPQHFCLRWNNYQTNLTNVFDQLLQSESFVDVTLACDGHSIKAHKMVLSACSPYFQSLFFENPCQHPIVIMRDIKWPELKAAVEFMYKGEINVSQEQIGPLLKVAETLKIRGLADVNGEQDIAAANATGDIIARPASKPAPPTPTSAATPEWNRESRASEHHAQQQNQNQQQDQNAQRAKKRRRSGERSSISSPGESASTEIPEPPTSVDMSPVPSATPLTTPASVEPLPLPLTLTPAQPPVSHSADDMEIKPGIAEMIREEERKNLNREIITEWVVMRGKDSDLTEAEIIKDTLRSNVANAESDDDENVENVKHKDAVNDINYAKIGLFYH</sequence>
<dbReference type="GO" id="GO:0007478">
    <property type="term" value="P:leg disc morphogenesis"/>
    <property type="evidence" value="ECO:0007669"/>
    <property type="project" value="UniProtKB-ARBA"/>
</dbReference>
<feature type="region of interest" description="Disordered" evidence="7">
    <location>
        <begin position="230"/>
        <end position="344"/>
    </location>
</feature>
<dbReference type="Pfam" id="PF00651">
    <property type="entry name" value="BTB"/>
    <property type="match status" value="1"/>
</dbReference>
<keyword evidence="3" id="KW-0238">DNA-binding</keyword>
<dbReference type="GO" id="GO:0005634">
    <property type="term" value="C:nucleus"/>
    <property type="evidence" value="ECO:0007669"/>
    <property type="project" value="UniProtKB-SubCell"/>
</dbReference>
<dbReference type="PANTHER" id="PTHR23110">
    <property type="entry name" value="BTB DOMAIN TRANSCRIPTION FACTOR"/>
    <property type="match status" value="1"/>
</dbReference>
<dbReference type="Proteomes" id="UP001152799">
    <property type="component" value="Chromosome 6"/>
</dbReference>
<dbReference type="OrthoDB" id="9978265at2759"/>
<evidence type="ECO:0000256" key="4">
    <source>
        <dbReference type="ARBA" id="ARBA00023163"/>
    </source>
</evidence>
<comment type="subcellular location">
    <subcellularLocation>
        <location evidence="1">Nucleus</location>
    </subcellularLocation>
</comment>
<dbReference type="SUPFAM" id="SSF54695">
    <property type="entry name" value="POZ domain"/>
    <property type="match status" value="1"/>
</dbReference>
<gene>
    <name evidence="9" type="ORF">CEUTPL_LOCUS10999</name>
</gene>
<name>A0A9N9QHE8_9CUCU</name>
<evidence type="ECO:0000256" key="6">
    <source>
        <dbReference type="ARBA" id="ARBA00058541"/>
    </source>
</evidence>
<dbReference type="PROSITE" id="PS50097">
    <property type="entry name" value="BTB"/>
    <property type="match status" value="1"/>
</dbReference>
<dbReference type="EMBL" id="OU892282">
    <property type="protein sequence ID" value="CAG9770547.1"/>
    <property type="molecule type" value="Genomic_DNA"/>
</dbReference>
<comment type="function">
    <text evidence="6">Probably acts as a transcriptional regulator. Required for the specification of the tarsal segment. Also involved in antenna development.</text>
</comment>
<feature type="compositionally biased region" description="Low complexity" evidence="7">
    <location>
        <begin position="285"/>
        <end position="296"/>
    </location>
</feature>
<dbReference type="InterPro" id="IPR051095">
    <property type="entry name" value="Dros_DevTransReg"/>
</dbReference>
<evidence type="ECO:0000256" key="7">
    <source>
        <dbReference type="SAM" id="MobiDB-lite"/>
    </source>
</evidence>
<proteinExistence type="predicted"/>
<dbReference type="Gene3D" id="3.30.710.10">
    <property type="entry name" value="Potassium Channel Kv1.1, Chain A"/>
    <property type="match status" value="1"/>
</dbReference>
<dbReference type="AlphaFoldDB" id="A0A9N9QHE8"/>
<dbReference type="GO" id="GO:0007455">
    <property type="term" value="P:eye-antennal disc morphogenesis"/>
    <property type="evidence" value="ECO:0007669"/>
    <property type="project" value="UniProtKB-ARBA"/>
</dbReference>
<keyword evidence="10" id="KW-1185">Reference proteome</keyword>
<dbReference type="FunFam" id="3.30.710.10:FF:000120">
    <property type="entry name" value="Bric a brac 2, isoform B"/>
    <property type="match status" value="1"/>
</dbReference>
<dbReference type="InterPro" id="IPR000210">
    <property type="entry name" value="BTB/POZ_dom"/>
</dbReference>
<accession>A0A9N9QHE8</accession>
<evidence type="ECO:0000256" key="3">
    <source>
        <dbReference type="ARBA" id="ARBA00023125"/>
    </source>
</evidence>
<evidence type="ECO:0000313" key="9">
    <source>
        <dbReference type="EMBL" id="CAG9770547.1"/>
    </source>
</evidence>
<keyword evidence="5" id="KW-0539">Nucleus</keyword>
<reference evidence="9" key="1">
    <citation type="submission" date="2022-01" db="EMBL/GenBank/DDBJ databases">
        <authorList>
            <person name="King R."/>
        </authorList>
    </citation>
    <scope>NUCLEOTIDE SEQUENCE</scope>
</reference>
<dbReference type="GO" id="GO:0046660">
    <property type="term" value="P:female sex differentiation"/>
    <property type="evidence" value="ECO:0007669"/>
    <property type="project" value="UniProtKB-ARBA"/>
</dbReference>
<dbReference type="SMART" id="SM00225">
    <property type="entry name" value="BTB"/>
    <property type="match status" value="1"/>
</dbReference>
<evidence type="ECO:0000256" key="2">
    <source>
        <dbReference type="ARBA" id="ARBA00023015"/>
    </source>
</evidence>
<organism evidence="9 10">
    <name type="scientific">Ceutorhynchus assimilis</name>
    <name type="common">cabbage seed weevil</name>
    <dbReference type="NCBI Taxonomy" id="467358"/>
    <lineage>
        <taxon>Eukaryota</taxon>
        <taxon>Metazoa</taxon>
        <taxon>Ecdysozoa</taxon>
        <taxon>Arthropoda</taxon>
        <taxon>Hexapoda</taxon>
        <taxon>Insecta</taxon>
        <taxon>Pterygota</taxon>
        <taxon>Neoptera</taxon>
        <taxon>Endopterygota</taxon>
        <taxon>Coleoptera</taxon>
        <taxon>Polyphaga</taxon>
        <taxon>Cucujiformia</taxon>
        <taxon>Curculionidae</taxon>
        <taxon>Ceutorhynchinae</taxon>
        <taxon>Ceutorhynchus</taxon>
    </lineage>
</organism>
<dbReference type="InterPro" id="IPR011333">
    <property type="entry name" value="SKP1/BTB/POZ_sf"/>
</dbReference>
<evidence type="ECO:0000256" key="5">
    <source>
        <dbReference type="ARBA" id="ARBA00023242"/>
    </source>
</evidence>
<evidence type="ECO:0000256" key="1">
    <source>
        <dbReference type="ARBA" id="ARBA00004123"/>
    </source>
</evidence>
<dbReference type="GO" id="GO:0006357">
    <property type="term" value="P:regulation of transcription by RNA polymerase II"/>
    <property type="evidence" value="ECO:0007669"/>
    <property type="project" value="TreeGrafter"/>
</dbReference>
<feature type="compositionally biased region" description="Low complexity" evidence="7">
    <location>
        <begin position="261"/>
        <end position="274"/>
    </location>
</feature>
<evidence type="ECO:0000259" key="8">
    <source>
        <dbReference type="PROSITE" id="PS50097"/>
    </source>
</evidence>
<keyword evidence="2" id="KW-0805">Transcription regulation</keyword>
<feature type="domain" description="BTB" evidence="8">
    <location>
        <begin position="127"/>
        <end position="192"/>
    </location>
</feature>
<evidence type="ECO:0000313" key="10">
    <source>
        <dbReference type="Proteomes" id="UP001152799"/>
    </source>
</evidence>
<dbReference type="GO" id="GO:0003680">
    <property type="term" value="F:minor groove of adenine-thymine-rich DNA binding"/>
    <property type="evidence" value="ECO:0007669"/>
    <property type="project" value="UniProtKB-ARBA"/>
</dbReference>
<dbReference type="PANTHER" id="PTHR23110:SF109">
    <property type="entry name" value="FI07618P-RELATED"/>
    <property type="match status" value="1"/>
</dbReference>